<evidence type="ECO:0000256" key="9">
    <source>
        <dbReference type="RuleBase" id="RU369079"/>
    </source>
</evidence>
<keyword evidence="12" id="KW-1185">Reference proteome</keyword>
<dbReference type="GO" id="GO:0005886">
    <property type="term" value="C:plasma membrane"/>
    <property type="evidence" value="ECO:0007669"/>
    <property type="project" value="UniProtKB-SubCell"/>
</dbReference>
<gene>
    <name evidence="11" type="ORF">RC74_13880</name>
</gene>
<name>A0A126V2P4_9RHOB</name>
<evidence type="ECO:0000256" key="3">
    <source>
        <dbReference type="ARBA" id="ARBA00022475"/>
    </source>
</evidence>
<comment type="subcellular location">
    <subcellularLocation>
        <location evidence="1 9">Cell inner membrane</location>
        <topology evidence="1 9">Multi-pass membrane protein</topology>
    </subcellularLocation>
</comment>
<dbReference type="GO" id="GO:0022857">
    <property type="term" value="F:transmembrane transporter activity"/>
    <property type="evidence" value="ECO:0007669"/>
    <property type="project" value="UniProtKB-UniRule"/>
</dbReference>
<evidence type="ECO:0000256" key="8">
    <source>
        <dbReference type="ARBA" id="ARBA00038436"/>
    </source>
</evidence>
<accession>A0A126V2P4</accession>
<dbReference type="Pfam" id="PF04290">
    <property type="entry name" value="DctQ"/>
    <property type="match status" value="1"/>
</dbReference>
<keyword evidence="6 9" id="KW-1133">Transmembrane helix</keyword>
<evidence type="ECO:0000313" key="11">
    <source>
        <dbReference type="EMBL" id="AML52215.1"/>
    </source>
</evidence>
<keyword evidence="5 9" id="KW-0812">Transmembrane</keyword>
<evidence type="ECO:0000256" key="2">
    <source>
        <dbReference type="ARBA" id="ARBA00022448"/>
    </source>
</evidence>
<reference evidence="11 12" key="1">
    <citation type="submission" date="2016-02" db="EMBL/GenBank/DDBJ databases">
        <title>Complete genome sequence of Halocynthiibacter arcticus PAMC 20958t from arctic marine sediment.</title>
        <authorList>
            <person name="Lee Y.M."/>
            <person name="Baek K."/>
            <person name="Lee H.K."/>
            <person name="Shin S.C."/>
        </authorList>
    </citation>
    <scope>NUCLEOTIDE SEQUENCE [LARGE SCALE GENOMIC DNA]</scope>
    <source>
        <strain evidence="11">PAMC 20958</strain>
    </source>
</reference>
<keyword evidence="4 9" id="KW-0997">Cell inner membrane</keyword>
<feature type="transmembrane region" description="Helical" evidence="9">
    <location>
        <begin position="12"/>
        <end position="32"/>
    </location>
</feature>
<feature type="domain" description="Tripartite ATP-independent periplasmic transporters DctQ component" evidence="10">
    <location>
        <begin position="46"/>
        <end position="163"/>
    </location>
</feature>
<comment type="function">
    <text evidence="9">Part of the tripartite ATP-independent periplasmic (TRAP) transport system.</text>
</comment>
<comment type="similarity">
    <text evidence="8 9">Belongs to the TRAP transporter small permease family.</text>
</comment>
<protein>
    <recommendedName>
        <fullName evidence="9">TRAP transporter small permease protein</fullName>
    </recommendedName>
</protein>
<evidence type="ECO:0000256" key="4">
    <source>
        <dbReference type="ARBA" id="ARBA00022519"/>
    </source>
</evidence>
<dbReference type="InterPro" id="IPR055348">
    <property type="entry name" value="DctQ"/>
</dbReference>
<dbReference type="STRING" id="1579316.RC74_13880"/>
<dbReference type="RefSeq" id="WP_039000416.1">
    <property type="nucleotide sequence ID" value="NZ_CP014327.1"/>
</dbReference>
<keyword evidence="7 9" id="KW-0472">Membrane</keyword>
<evidence type="ECO:0000259" key="10">
    <source>
        <dbReference type="Pfam" id="PF04290"/>
    </source>
</evidence>
<proteinExistence type="inferred from homology"/>
<evidence type="ECO:0000256" key="1">
    <source>
        <dbReference type="ARBA" id="ARBA00004429"/>
    </source>
</evidence>
<dbReference type="PANTHER" id="PTHR35011">
    <property type="entry name" value="2,3-DIKETO-L-GULONATE TRAP TRANSPORTER SMALL PERMEASE PROTEIN YIAM"/>
    <property type="match status" value="1"/>
</dbReference>
<dbReference type="EMBL" id="CP014327">
    <property type="protein sequence ID" value="AML52215.1"/>
    <property type="molecule type" value="Genomic_DNA"/>
</dbReference>
<evidence type="ECO:0000256" key="6">
    <source>
        <dbReference type="ARBA" id="ARBA00022989"/>
    </source>
</evidence>
<dbReference type="InterPro" id="IPR007387">
    <property type="entry name" value="TRAP_DctQ"/>
</dbReference>
<comment type="subunit">
    <text evidence="9">The complex comprises the extracytoplasmic solute receptor protein and the two transmembrane proteins.</text>
</comment>
<evidence type="ECO:0000256" key="5">
    <source>
        <dbReference type="ARBA" id="ARBA00022692"/>
    </source>
</evidence>
<feature type="transmembrane region" description="Helical" evidence="9">
    <location>
        <begin position="93"/>
        <end position="118"/>
    </location>
</feature>
<feature type="transmembrane region" description="Helical" evidence="9">
    <location>
        <begin position="130"/>
        <end position="155"/>
    </location>
</feature>
<evidence type="ECO:0000313" key="12">
    <source>
        <dbReference type="Proteomes" id="UP000070371"/>
    </source>
</evidence>
<sequence length="175" mass="19007">MLRTSLDRLYTFAAAIAALAIVAICLLVTAQVSLNILARIGGPDWSYTIPSYADFAGYFLATASFMAMAYTLRSGTHIRVNLMVQRLPEHSRWILEIGTLVIGAAVSSYATYFTAALVQESWHYGDKSTGIIAISLWIPQLTMVVGLALLTLAFVDTLLESLRAKSPILTDTGSE</sequence>
<dbReference type="PANTHER" id="PTHR35011:SF10">
    <property type="entry name" value="TRAP TRANSPORTER SMALL PERMEASE PROTEIN"/>
    <property type="match status" value="1"/>
</dbReference>
<organism evidence="11 12">
    <name type="scientific">Falsihalocynthiibacter arcticus</name>
    <dbReference type="NCBI Taxonomy" id="1579316"/>
    <lineage>
        <taxon>Bacteria</taxon>
        <taxon>Pseudomonadati</taxon>
        <taxon>Pseudomonadota</taxon>
        <taxon>Alphaproteobacteria</taxon>
        <taxon>Rhodobacterales</taxon>
        <taxon>Roseobacteraceae</taxon>
        <taxon>Falsihalocynthiibacter</taxon>
    </lineage>
</organism>
<dbReference type="AlphaFoldDB" id="A0A126V2P4"/>
<dbReference type="GO" id="GO:0015740">
    <property type="term" value="P:C4-dicarboxylate transport"/>
    <property type="evidence" value="ECO:0007669"/>
    <property type="project" value="TreeGrafter"/>
</dbReference>
<feature type="transmembrane region" description="Helical" evidence="9">
    <location>
        <begin position="52"/>
        <end position="72"/>
    </location>
</feature>
<evidence type="ECO:0000256" key="7">
    <source>
        <dbReference type="ARBA" id="ARBA00023136"/>
    </source>
</evidence>
<keyword evidence="3" id="KW-1003">Cell membrane</keyword>
<dbReference type="OrthoDB" id="9797534at2"/>
<dbReference type="Proteomes" id="UP000070371">
    <property type="component" value="Chromosome"/>
</dbReference>
<keyword evidence="2 9" id="KW-0813">Transport</keyword>
<dbReference type="KEGG" id="hat:RC74_13880"/>